<feature type="region of interest" description="Disordered" evidence="1">
    <location>
        <begin position="323"/>
        <end position="392"/>
    </location>
</feature>
<protein>
    <submittedName>
        <fullName evidence="2">Uncharacterized protein</fullName>
    </submittedName>
</protein>
<evidence type="ECO:0000313" key="2">
    <source>
        <dbReference type="EMBL" id="AYU82480.1"/>
    </source>
</evidence>
<feature type="compositionally biased region" description="Polar residues" evidence="1">
    <location>
        <begin position="50"/>
        <end position="61"/>
    </location>
</feature>
<feature type="compositionally biased region" description="Polar residues" evidence="1">
    <location>
        <begin position="341"/>
        <end position="352"/>
    </location>
</feature>
<feature type="region of interest" description="Disordered" evidence="1">
    <location>
        <begin position="898"/>
        <end position="924"/>
    </location>
</feature>
<sequence length="954" mass="103766">MESTSYCRSPKGRRSSTAPAEDTDSKPQSPNAKPQPGVSASASRPRSSGAKGTNSQSQLGGRSSSRARAASSIRSSSPVPRVITSPQKRRRQVSSSLPPVRVRGKKGSGRAKMEMSKITADALASINHSLFIKTNLSAKQMSSRVMKEYLQAHRAGAHKIESQSAEERQIIWQSFVDASYLPHSHEIQRLVSYVQLMESRCQQKLQHAQTVTSCALNSIQQLLQRVTDVGTQVRKDTDVLAEKPDVLLSSAGAEVWSRSGVKAGSAASAAMHALGSPVRDVCGLDAMLSDPHPPAFRISQADRDERERLNRIFNSVLESIGADENERRVSGSSSSTSPTTQAANGSPTQSTKECPPLMMGSRDDEGSAPSTQSSSPVSPSTRRQSCQDDLECVDEKRNDTALSDRQAERTQYVLELQQKLDAVGVAFVQLMNRVQVQHQQYQHTIAAQKSVLDAQATRLKLADDVLRDTAAQGAIEALSAVALAQQLSLELRERMEISERNMNAALKALIGQSAEVCFDNGILQEYSSLATKKENCLSAFMSQMERQVVEQADVLWKARQGVAKIWQLRLQWQLPHSRVAASESGASVREPEGAAGNLAPLPPPYKARLEECDRAILLTFLERLTMHCPDATAHLIAALDEHDAFCVTHPKETAASREDLARTTAVLQLIRKLDEEGRLHCSAQHTGEALSVRLRRLVEQHDAFIDFNEAYARALVRQADAERRQYTPDAVAFFDSRTPVPGLESGTASRRLAPVKAQAMFEGHSNTAASCSEAAATSDAESTKNSPSRPAMPYLSLWTRKQRELRARQCETGAMNAGVGSNTVGAIVGYLERRTPHLAAATEAAASSAALFESAPSSTPPRLHTELSASAPTCVSAGLPLPPVPPRKGLASYVLSTYGSTPESTEGDAGTKRQQHTQQAERTAKAEKHKAVMPFRDGDHQFIHRGREIFMQLD</sequence>
<feature type="compositionally biased region" description="Low complexity" evidence="1">
    <location>
        <begin position="367"/>
        <end position="384"/>
    </location>
</feature>
<feature type="compositionally biased region" description="Low complexity" evidence="1">
    <location>
        <begin position="62"/>
        <end position="83"/>
    </location>
</feature>
<feature type="region of interest" description="Disordered" evidence="1">
    <location>
        <begin position="772"/>
        <end position="792"/>
    </location>
</feature>
<feature type="region of interest" description="Disordered" evidence="1">
    <location>
        <begin position="1"/>
        <end position="113"/>
    </location>
</feature>
<name>A0A3S7X7P7_LEIDO</name>
<proteinExistence type="predicted"/>
<dbReference type="Proteomes" id="UP000274082">
    <property type="component" value="Chromosome 34"/>
</dbReference>
<dbReference type="EMBL" id="CP029533">
    <property type="protein sequence ID" value="AYU82480.1"/>
    <property type="molecule type" value="Genomic_DNA"/>
</dbReference>
<reference evidence="2 3" key="1">
    <citation type="journal article" date="2018" name="Sci. Rep.">
        <title>A complete Leishmania donovani reference genome identifies novel genetic variations associated with virulence.</title>
        <authorList>
            <person name="Lypaczewski P."/>
            <person name="Hoshizaki J."/>
            <person name="Zhang W.-W."/>
            <person name="McCall L.-I."/>
            <person name="Torcivia-Rodriguez J."/>
            <person name="Simonyan V."/>
            <person name="Kaur A."/>
            <person name="Dewar K."/>
            <person name="Matlashewski G."/>
        </authorList>
    </citation>
    <scope>NUCLEOTIDE SEQUENCE [LARGE SCALE GENOMIC DNA]</scope>
    <source>
        <strain evidence="2 3">LdCL</strain>
    </source>
</reference>
<keyword evidence="3" id="KW-1185">Reference proteome</keyword>
<dbReference type="VEuPathDB" id="TriTrypDB:LdBPK_341420.1"/>
<dbReference type="VEuPathDB" id="TriTrypDB:LDHU3_34.2190"/>
<organism evidence="2 3">
    <name type="scientific">Leishmania donovani</name>
    <dbReference type="NCBI Taxonomy" id="5661"/>
    <lineage>
        <taxon>Eukaryota</taxon>
        <taxon>Discoba</taxon>
        <taxon>Euglenozoa</taxon>
        <taxon>Kinetoplastea</taxon>
        <taxon>Metakinetoplastina</taxon>
        <taxon>Trypanosomatida</taxon>
        <taxon>Trypanosomatidae</taxon>
        <taxon>Leishmaniinae</taxon>
        <taxon>Leishmania</taxon>
    </lineage>
</organism>
<feature type="compositionally biased region" description="Low complexity" evidence="1">
    <location>
        <begin position="36"/>
        <end position="49"/>
    </location>
</feature>
<evidence type="ECO:0000256" key="1">
    <source>
        <dbReference type="SAM" id="MobiDB-lite"/>
    </source>
</evidence>
<dbReference type="AlphaFoldDB" id="A0A3S7X7P7"/>
<feature type="compositionally biased region" description="Low complexity" evidence="1">
    <location>
        <begin position="330"/>
        <end position="340"/>
    </location>
</feature>
<evidence type="ECO:0000313" key="3">
    <source>
        <dbReference type="Proteomes" id="UP000274082"/>
    </source>
</evidence>
<accession>A0A3S7X7P7</accession>
<gene>
    <name evidence="2" type="ORF">LdCL_340020200</name>
</gene>
<dbReference type="VEuPathDB" id="TriTrypDB:LdCL_340020200"/>
<dbReference type="OrthoDB" id="250181at2759"/>